<reference evidence="1 2" key="1">
    <citation type="journal article" date="2013" name="Curr. Biol.">
        <title>The Genome of the Foraminiferan Reticulomyxa filosa.</title>
        <authorList>
            <person name="Glockner G."/>
            <person name="Hulsmann N."/>
            <person name="Schleicher M."/>
            <person name="Noegel A.A."/>
            <person name="Eichinger L."/>
            <person name="Gallinger C."/>
            <person name="Pawlowski J."/>
            <person name="Sierra R."/>
            <person name="Euteneuer U."/>
            <person name="Pillet L."/>
            <person name="Moustafa A."/>
            <person name="Platzer M."/>
            <person name="Groth M."/>
            <person name="Szafranski K."/>
            <person name="Schliwa M."/>
        </authorList>
    </citation>
    <scope>NUCLEOTIDE SEQUENCE [LARGE SCALE GENOMIC DNA]</scope>
</reference>
<feature type="non-terminal residue" evidence="1">
    <location>
        <position position="1"/>
    </location>
</feature>
<evidence type="ECO:0000313" key="1">
    <source>
        <dbReference type="EMBL" id="ETO08299.1"/>
    </source>
</evidence>
<sequence>AFCECNRPCVFLLCDIIHQRLLLQDGLNTTEISNVTYNTIDTFNSNEQAWVTSICGSDFIFAFAFSFDLVSIGDEIAMFGLLGQRLDFNKTMNAIANSFECYPHCANNDTCAANNQCSCVYVCESLSPFLINNKKINDNDHLIQALLLNSSGTIGEIAADDVVAIGVIGIIVFILFFKNSARAVASTTQQRTLEQIESILEKPKTATLGPEPMQATTVPTDVAGVTIDTEGLADTTP</sequence>
<gene>
    <name evidence="1" type="ORF">RFI_29090</name>
</gene>
<organism evidence="1 2">
    <name type="scientific">Reticulomyxa filosa</name>
    <dbReference type="NCBI Taxonomy" id="46433"/>
    <lineage>
        <taxon>Eukaryota</taxon>
        <taxon>Sar</taxon>
        <taxon>Rhizaria</taxon>
        <taxon>Retaria</taxon>
        <taxon>Foraminifera</taxon>
        <taxon>Monothalamids</taxon>
        <taxon>Reticulomyxidae</taxon>
        <taxon>Reticulomyxa</taxon>
    </lineage>
</organism>
<proteinExistence type="predicted"/>
<protein>
    <submittedName>
        <fullName evidence="1">Uncharacterized protein</fullName>
    </submittedName>
</protein>
<name>X6M2Y2_RETFI</name>
<dbReference type="EMBL" id="ASPP01025178">
    <property type="protein sequence ID" value="ETO08299.1"/>
    <property type="molecule type" value="Genomic_DNA"/>
</dbReference>
<comment type="caution">
    <text evidence="1">The sequence shown here is derived from an EMBL/GenBank/DDBJ whole genome shotgun (WGS) entry which is preliminary data.</text>
</comment>
<dbReference type="Proteomes" id="UP000023152">
    <property type="component" value="Unassembled WGS sequence"/>
</dbReference>
<keyword evidence="2" id="KW-1185">Reference proteome</keyword>
<accession>X6M2Y2</accession>
<evidence type="ECO:0000313" key="2">
    <source>
        <dbReference type="Proteomes" id="UP000023152"/>
    </source>
</evidence>
<dbReference type="AlphaFoldDB" id="X6M2Y2"/>